<evidence type="ECO:0000313" key="2">
    <source>
        <dbReference type="Proteomes" id="UP000325433"/>
    </source>
</evidence>
<dbReference type="EMBL" id="ML738293">
    <property type="protein sequence ID" value="KAE8319825.1"/>
    <property type="molecule type" value="Genomic_DNA"/>
</dbReference>
<protein>
    <submittedName>
        <fullName evidence="1">Uncharacterized protein</fullName>
    </submittedName>
</protein>
<organism evidence="1 2">
    <name type="scientific">Aspergillus transmontanensis</name>
    <dbReference type="NCBI Taxonomy" id="1034304"/>
    <lineage>
        <taxon>Eukaryota</taxon>
        <taxon>Fungi</taxon>
        <taxon>Dikarya</taxon>
        <taxon>Ascomycota</taxon>
        <taxon>Pezizomycotina</taxon>
        <taxon>Eurotiomycetes</taxon>
        <taxon>Eurotiomycetidae</taxon>
        <taxon>Eurotiales</taxon>
        <taxon>Aspergillaceae</taxon>
        <taxon>Aspergillus</taxon>
        <taxon>Aspergillus subgen. Circumdati</taxon>
    </lineage>
</organism>
<evidence type="ECO:0000313" key="1">
    <source>
        <dbReference type="EMBL" id="KAE8319825.1"/>
    </source>
</evidence>
<gene>
    <name evidence="1" type="ORF">BDV41DRAFT_518679</name>
</gene>
<dbReference type="AlphaFoldDB" id="A0A5N6WG45"/>
<accession>A0A5N6WG45</accession>
<name>A0A5N6WG45_9EURO</name>
<dbReference type="Proteomes" id="UP000325433">
    <property type="component" value="Unassembled WGS sequence"/>
</dbReference>
<keyword evidence="2" id="KW-1185">Reference proteome</keyword>
<proteinExistence type="predicted"/>
<reference evidence="2" key="1">
    <citation type="submission" date="2019-04" db="EMBL/GenBank/DDBJ databases">
        <title>Friends and foes A comparative genomics studyof 23 Aspergillus species from section Flavi.</title>
        <authorList>
            <consortium name="DOE Joint Genome Institute"/>
            <person name="Kjaerbolling I."/>
            <person name="Vesth T."/>
            <person name="Frisvad J.C."/>
            <person name="Nybo J.L."/>
            <person name="Theobald S."/>
            <person name="Kildgaard S."/>
            <person name="Isbrandt T."/>
            <person name="Kuo A."/>
            <person name="Sato A."/>
            <person name="Lyhne E.K."/>
            <person name="Kogle M.E."/>
            <person name="Wiebenga A."/>
            <person name="Kun R.S."/>
            <person name="Lubbers R.J."/>
            <person name="Makela M.R."/>
            <person name="Barry K."/>
            <person name="Chovatia M."/>
            <person name="Clum A."/>
            <person name="Daum C."/>
            <person name="Haridas S."/>
            <person name="He G."/>
            <person name="LaButti K."/>
            <person name="Lipzen A."/>
            <person name="Mondo S."/>
            <person name="Riley R."/>
            <person name="Salamov A."/>
            <person name="Simmons B.A."/>
            <person name="Magnuson J.K."/>
            <person name="Henrissat B."/>
            <person name="Mortensen U.H."/>
            <person name="Larsen T.O."/>
            <person name="Devries R.P."/>
            <person name="Grigoriev I.V."/>
            <person name="Machida M."/>
            <person name="Baker S.E."/>
            <person name="Andersen M.R."/>
        </authorList>
    </citation>
    <scope>NUCLEOTIDE SEQUENCE [LARGE SCALE GENOMIC DNA]</scope>
    <source>
        <strain evidence="2">CBS 130015</strain>
    </source>
</reference>
<sequence>MPVLVSTWIYWDEDQCGYIAITIMRVPFTYLNGVYRTYDKVHIRLSTRHITERK</sequence>